<name>A0A6G0XB45_9STRA</name>
<keyword evidence="1" id="KW-0732">Signal</keyword>
<dbReference type="PROSITE" id="PS50853">
    <property type="entry name" value="FN3"/>
    <property type="match status" value="1"/>
</dbReference>
<protein>
    <recommendedName>
        <fullName evidence="2">Fibronectin type-III domain-containing protein</fullName>
    </recommendedName>
</protein>
<dbReference type="InterPro" id="IPR009030">
    <property type="entry name" value="Growth_fac_rcpt_cys_sf"/>
</dbReference>
<gene>
    <name evidence="3" type="ORF">Ae201684_006545</name>
</gene>
<comment type="caution">
    <text evidence="3">The sequence shown here is derived from an EMBL/GenBank/DDBJ whole genome shotgun (WGS) entry which is preliminary data.</text>
</comment>
<evidence type="ECO:0000313" key="4">
    <source>
        <dbReference type="Proteomes" id="UP000481153"/>
    </source>
</evidence>
<dbReference type="SUPFAM" id="SSF57184">
    <property type="entry name" value="Growth factor receptor domain"/>
    <property type="match status" value="1"/>
</dbReference>
<dbReference type="VEuPathDB" id="FungiDB:AeMF1_021746"/>
<dbReference type="SUPFAM" id="SSF49265">
    <property type="entry name" value="Fibronectin type III"/>
    <property type="match status" value="3"/>
</dbReference>
<reference evidence="3 4" key="1">
    <citation type="submission" date="2019-07" db="EMBL/GenBank/DDBJ databases">
        <title>Genomics analysis of Aphanomyces spp. identifies a new class of oomycete effector associated with host adaptation.</title>
        <authorList>
            <person name="Gaulin E."/>
        </authorList>
    </citation>
    <scope>NUCLEOTIDE SEQUENCE [LARGE SCALE GENOMIC DNA]</scope>
    <source>
        <strain evidence="3 4">ATCC 201684</strain>
    </source>
</reference>
<evidence type="ECO:0000256" key="1">
    <source>
        <dbReference type="SAM" id="SignalP"/>
    </source>
</evidence>
<feature type="domain" description="Fibronectin type-III" evidence="2">
    <location>
        <begin position="504"/>
        <end position="605"/>
    </location>
</feature>
<dbReference type="InterPro" id="IPR003961">
    <property type="entry name" value="FN3_dom"/>
</dbReference>
<organism evidence="3 4">
    <name type="scientific">Aphanomyces euteiches</name>
    <dbReference type="NCBI Taxonomy" id="100861"/>
    <lineage>
        <taxon>Eukaryota</taxon>
        <taxon>Sar</taxon>
        <taxon>Stramenopiles</taxon>
        <taxon>Oomycota</taxon>
        <taxon>Saprolegniomycetes</taxon>
        <taxon>Saprolegniales</taxon>
        <taxon>Verrucalvaceae</taxon>
        <taxon>Aphanomyces</taxon>
    </lineage>
</organism>
<dbReference type="Proteomes" id="UP000481153">
    <property type="component" value="Unassembled WGS sequence"/>
</dbReference>
<keyword evidence="4" id="KW-1185">Reference proteome</keyword>
<dbReference type="EMBL" id="VJMJ01000084">
    <property type="protein sequence ID" value="KAF0737379.1"/>
    <property type="molecule type" value="Genomic_DNA"/>
</dbReference>
<evidence type="ECO:0000259" key="2">
    <source>
        <dbReference type="PROSITE" id="PS50853"/>
    </source>
</evidence>
<evidence type="ECO:0000313" key="3">
    <source>
        <dbReference type="EMBL" id="KAF0737379.1"/>
    </source>
</evidence>
<dbReference type="CDD" id="cd19941">
    <property type="entry name" value="TIL"/>
    <property type="match status" value="1"/>
</dbReference>
<feature type="chain" id="PRO_5026347889" description="Fibronectin type-III domain-containing protein" evidence="1">
    <location>
        <begin position="19"/>
        <end position="1746"/>
    </location>
</feature>
<proteinExistence type="predicted"/>
<sequence length="1746" mass="186646">MTRFRWIFWLCALPWALGATTLSVSRKEGIATGQVDVLQGLPGALALSYYLTGAGDLHYAVVLHGHNALTAQDIKDAAIQSAATLSTEAGTFTSKSATRLAWNVLDLAPNTTYDVYFVAEASNSNGVFGTVVSVNGTTTHPHAPRLSLQRSGPVRASSSTAEFVVNCSSPGLLHYIIVPTRASQNLSATDIWTSNQTLSLSIPSTNAVQVNVTDLAPFTTYDVWMVTEVKGSDGVLGRVLHAPEAFTTHAVAPDVVNLGCVPRGGTTSELLVGLRLEFPALAFVNYNVQSALRAVEYALFYLATTEGSLEPSLNTPEAIQNATNTTTRHASQLQLSFPAREVNNVAVVAATDTTVDIHANITALKAGTNYSLAIVVETKGSHGLFGRIGTISGCQTHAPAPIAKSIEVAALPKTTNMALLRVSVESAANVHYVVGEPNAFQKVVDHKNALATYVAANESFQVGSIQNVPSNEWTNVTLTNLNASTMYSVVVFTETVDSFGVFGLPSSKTDFKTNEPAGSVAILEAAPVKGSTTQVSISVKPSDPRNIVSMCWKEAAPTAFTCGNHTSVLSNLTEDTIYEMYVVAETAQGVVGVPSEIVTVSTHALPPTELALNLSRIGGRFDLLAATITTTKPCWLHVALLAAENITKTRDTILQNQTTMHYYNVTHSDNGSTALMFDNLQPNATYTLAVFPESLSVNGTGSQVYGALETINATTYAAAPTVLQSAALPLNATVDKILLVVNLTTPGRLHYMITDRDLHDPNVLRTTNPSFYVRRGHFDVVDQVWTTVNETKGGVNVSVPLALPIFEGNHTIDDTLEPDTMYHVFVTTETFDSFGVFGALPAPLLATTHAPPPTFTTLSILPTPWKATSIDLNLTLSRYGLVQYILMLRNPGSAFAFNASNETINISQLDSSILTAGHIQRASLEELGEGVMLNGSLTVSREDWSKQTQTHKAFTNLISGATYELCIVAETDASYGVFGPVSCHVVTTFVDYTNATSAQDEWFVEPVDGTTDQVVLTWHRRSEAPIRPYFVLVKGSAPPSLGANGFSRTTFSEIIPGQHGIVAAGELPSVATNPTTHQIVIEQLAPHTPYFAFFSGETLGSHGVFTDVKGPISTMTHAPPPVLNSYAARPADGNTTGFQLVLELACDKSAQSCNGALIHAVVTLPKCPPPMPLHLAHSCVLVYKRDNVTLPSNTPLKDYKIFLQDDARLKPNTSYAVHLATETINSHGVLSPWTSIATATHPMPPSFVDIQVRPKHASTTELELAFELSTTGLVHYMIAEDTKHVEVLSPYNVSSKKKNGEDWHKYPHQSISYRRTITVTSPKPQIEVLNYLSADTSYTVWVLAETLVDADLYTQILVFANVSTFAPAPLLLAHQAGPTPASTTELRLDYKLNTLQGLVHCMVAMSTRWTPTLAGPAVFGNRIGFDTKVVGQVTINATSSEGSVDIPVPHPDTSYTIYLVTETFNSHGVFGVVAQLDHIKSSAHAPAIINSTVVAADARTDALSVRLELSSPGIVHYSVVEKNHPLNGKEASSIISNTSSVVFLIDGLRESTWYDVYIQTETIGSRGVLGALVKVPSLTPTHGPPPVVLEEVDCTGAPNCELLGREPCWLVSATCGECREGYVGDDGPANTQCTVGAKKKGKKTIGIKISGVKQATPVETEVQPSGAAYEPCPDHSSFSLTLNRCECAEGYAMQHNSCVLLCPPNSSPSSPGKCQCDPGFVLDSLQTACVLRGPGSGPIGGVNAIS</sequence>
<dbReference type="InterPro" id="IPR036116">
    <property type="entry name" value="FN3_sf"/>
</dbReference>
<feature type="signal peptide" evidence="1">
    <location>
        <begin position="1"/>
        <end position="18"/>
    </location>
</feature>
<accession>A0A6G0XB45</accession>
<dbReference type="SMART" id="SM00060">
    <property type="entry name" value="FN3"/>
    <property type="match status" value="10"/>
</dbReference>